<dbReference type="AlphaFoldDB" id="A0A2S1KTP2"/>
<accession>A0A2S1KTP2</accession>
<evidence type="ECO:0000313" key="2">
    <source>
        <dbReference type="Proteomes" id="UP000244870"/>
    </source>
</evidence>
<dbReference type="RefSeq" id="WP_108730899.1">
    <property type="nucleotide sequence ID" value="NZ_CP020928.1"/>
</dbReference>
<name>A0A2S1KTP2_9LACO</name>
<sequence length="122" mass="12957">MKGLDNATIKLVASEVNDLIKEGGHSQLAVIATSGVALTLQALISATTADELPYMVTSNVRSLLRELDKPKPSSDFELGFMLAVSAAAQAITETNLTQYTKKHVLEVINAKLGDLKGADTDE</sequence>
<reference evidence="1 2" key="1">
    <citation type="submission" date="2017-04" db="EMBL/GenBank/DDBJ databases">
        <title>Weissella cibaria strain m2 complete genome.</title>
        <authorList>
            <person name="Pan Q."/>
            <person name="Tan M."/>
            <person name="Yao F."/>
            <person name="Su S."/>
        </authorList>
    </citation>
    <scope>NUCLEOTIDE SEQUENCE [LARGE SCALE GENOMIC DNA]</scope>
    <source>
        <strain evidence="1 2">M2</strain>
    </source>
</reference>
<dbReference type="Proteomes" id="UP000244870">
    <property type="component" value="Chromosome"/>
</dbReference>
<proteinExistence type="predicted"/>
<evidence type="ECO:0000313" key="1">
    <source>
        <dbReference type="EMBL" id="AWF96376.1"/>
    </source>
</evidence>
<dbReference type="EMBL" id="CP020928">
    <property type="protein sequence ID" value="AWF96376.1"/>
    <property type="molecule type" value="Genomic_DNA"/>
</dbReference>
<gene>
    <name evidence="1" type="ORF">B6254_2015</name>
</gene>
<organism evidence="1 2">
    <name type="scientific">Weissella cibaria</name>
    <dbReference type="NCBI Taxonomy" id="137591"/>
    <lineage>
        <taxon>Bacteria</taxon>
        <taxon>Bacillati</taxon>
        <taxon>Bacillota</taxon>
        <taxon>Bacilli</taxon>
        <taxon>Lactobacillales</taxon>
        <taxon>Lactobacillaceae</taxon>
        <taxon>Weissella</taxon>
    </lineage>
</organism>
<protein>
    <submittedName>
        <fullName evidence="1">Uncharacterized protein</fullName>
    </submittedName>
</protein>